<dbReference type="AlphaFoldDB" id="A0AAV2BGU2"/>
<name>A0AAV2BGU2_9ARAC</name>
<keyword evidence="5" id="KW-0677">Repeat</keyword>
<dbReference type="PANTHER" id="PTHR11685">
    <property type="entry name" value="RBR FAMILY RING FINGER AND IBR DOMAIN-CONTAINING"/>
    <property type="match status" value="1"/>
</dbReference>
<dbReference type="Gene3D" id="1.20.120.1750">
    <property type="match status" value="1"/>
</dbReference>
<dbReference type="Proteomes" id="UP001497382">
    <property type="component" value="Unassembled WGS sequence"/>
</dbReference>
<proteinExistence type="predicted"/>
<keyword evidence="7" id="KW-0833">Ubl conjugation pathway</keyword>
<evidence type="ECO:0000256" key="7">
    <source>
        <dbReference type="ARBA" id="ARBA00022786"/>
    </source>
</evidence>
<evidence type="ECO:0000256" key="8">
    <source>
        <dbReference type="ARBA" id="ARBA00022833"/>
    </source>
</evidence>
<dbReference type="PROSITE" id="PS51873">
    <property type="entry name" value="TRIAD"/>
    <property type="match status" value="1"/>
</dbReference>
<evidence type="ECO:0000256" key="4">
    <source>
        <dbReference type="ARBA" id="ARBA00022723"/>
    </source>
</evidence>
<feature type="domain" description="RING-type" evidence="10">
    <location>
        <begin position="250"/>
        <end position="484"/>
    </location>
</feature>
<keyword evidence="9" id="KW-0472">Membrane</keyword>
<comment type="caution">
    <text evidence="11">The sequence shown here is derived from an EMBL/GenBank/DDBJ whole genome shotgun (WGS) entry which is preliminary data.</text>
</comment>
<dbReference type="InterPro" id="IPR047552">
    <property type="entry name" value="Rcat_RBR_RNF217"/>
</dbReference>
<dbReference type="InterPro" id="IPR031127">
    <property type="entry name" value="E3_UB_ligase_RBR"/>
</dbReference>
<comment type="catalytic activity">
    <reaction evidence="1">
        <text>[E2 ubiquitin-conjugating enzyme]-S-ubiquitinyl-L-cysteine + [acceptor protein]-L-lysine = [E2 ubiquitin-conjugating enzyme]-L-cysteine + [acceptor protein]-N(6)-ubiquitinyl-L-lysine.</text>
        <dbReference type="EC" id="2.3.2.31"/>
    </reaction>
</comment>
<dbReference type="SMART" id="SM00647">
    <property type="entry name" value="IBR"/>
    <property type="match status" value="2"/>
</dbReference>
<reference evidence="11 12" key="1">
    <citation type="submission" date="2024-04" db="EMBL/GenBank/DDBJ databases">
        <authorList>
            <person name="Rising A."/>
            <person name="Reimegard J."/>
            <person name="Sonavane S."/>
            <person name="Akerstrom W."/>
            <person name="Nylinder S."/>
            <person name="Hedman E."/>
            <person name="Kallberg Y."/>
        </authorList>
    </citation>
    <scope>NUCLEOTIDE SEQUENCE [LARGE SCALE GENOMIC DNA]</scope>
</reference>
<gene>
    <name evidence="11" type="ORF">LARSCL_LOCUS19288</name>
</gene>
<evidence type="ECO:0000256" key="6">
    <source>
        <dbReference type="ARBA" id="ARBA00022771"/>
    </source>
</evidence>
<dbReference type="EC" id="2.3.2.31" evidence="2"/>
<dbReference type="InterPro" id="IPR044066">
    <property type="entry name" value="TRIAD_supradom"/>
</dbReference>
<dbReference type="Gene3D" id="3.30.40.10">
    <property type="entry name" value="Zinc/RING finger domain, C3HC4 (zinc finger)"/>
    <property type="match status" value="1"/>
</dbReference>
<dbReference type="EMBL" id="CAXIEN010000371">
    <property type="protein sequence ID" value="CAL1295462.1"/>
    <property type="molecule type" value="Genomic_DNA"/>
</dbReference>
<keyword evidence="8" id="KW-0862">Zinc</keyword>
<keyword evidence="4" id="KW-0479">Metal-binding</keyword>
<keyword evidence="3" id="KW-0808">Transferase</keyword>
<dbReference type="SUPFAM" id="SSF57850">
    <property type="entry name" value="RING/U-box"/>
    <property type="match status" value="3"/>
</dbReference>
<evidence type="ECO:0000256" key="2">
    <source>
        <dbReference type="ARBA" id="ARBA00012251"/>
    </source>
</evidence>
<evidence type="ECO:0000256" key="9">
    <source>
        <dbReference type="SAM" id="Phobius"/>
    </source>
</evidence>
<dbReference type="GO" id="GO:0008270">
    <property type="term" value="F:zinc ion binding"/>
    <property type="evidence" value="ECO:0007669"/>
    <property type="project" value="UniProtKB-KW"/>
</dbReference>
<sequence>MESVDIIEREKDEKDINIKLLTSETSANYIKSWPVQLPVPNNSLYVKNNRPVRRRSYRFKYSCLKNWLIPLDGPMSMDHVHFLLDCFVVSAGPVPPQLGRYHPQSDPEEFVQQEPSDDTWSVNSEEGDSFWAKVGVQHNKNASTSSYAGPSIITPSPEEDPDDYAFENYFQTTTVRTEPRRTYNSSDFASPDDMIVRELSEMRLVLDRLLDNHEILDWEHPHGLQDVLDLLPDDVTPQEPSPHYPVGDWEFEECGICLDSQWLYRRACCRFPACSNCLQSYYSSKVEDGQVKIECCNNACNAYVHRDEISARLKIPDKEKFHKLLVLANQDANTKTCPRCSHLTKLLKKPKQEKDHKFPSLNRSQDKETRPLSHQRWLVTCPSCHLEWCFNCHAPWHGSLSCKQFRKGDRLLRTWARGRTHGQLNAQKCPKCKIYIERTTGCDHMRCTRCKTDFCYKCGERFRYLKFFGDHYSKLSIFGCKYRFKADQPVQRKVIRGAIFGGKLIAAPVLGALALCAGALAVGISVFALPVYGGIRLYRHYEGRQTKIIRRHTPTFPVPNISLHLSHSFV</sequence>
<keyword evidence="6" id="KW-0863">Zinc-finger</keyword>
<evidence type="ECO:0000313" key="11">
    <source>
        <dbReference type="EMBL" id="CAL1295462.1"/>
    </source>
</evidence>
<dbReference type="Pfam" id="PF22191">
    <property type="entry name" value="IBR_1"/>
    <property type="match status" value="1"/>
</dbReference>
<evidence type="ECO:0000256" key="1">
    <source>
        <dbReference type="ARBA" id="ARBA00001798"/>
    </source>
</evidence>
<dbReference type="Pfam" id="PF01485">
    <property type="entry name" value="IBR"/>
    <property type="match status" value="1"/>
</dbReference>
<dbReference type="CDD" id="cd20350">
    <property type="entry name" value="Rcat_RBR_RNF217"/>
    <property type="match status" value="1"/>
</dbReference>
<organism evidence="11 12">
    <name type="scientific">Larinioides sclopetarius</name>
    <dbReference type="NCBI Taxonomy" id="280406"/>
    <lineage>
        <taxon>Eukaryota</taxon>
        <taxon>Metazoa</taxon>
        <taxon>Ecdysozoa</taxon>
        <taxon>Arthropoda</taxon>
        <taxon>Chelicerata</taxon>
        <taxon>Arachnida</taxon>
        <taxon>Araneae</taxon>
        <taxon>Araneomorphae</taxon>
        <taxon>Entelegynae</taxon>
        <taxon>Araneoidea</taxon>
        <taxon>Araneidae</taxon>
        <taxon>Larinioides</taxon>
    </lineage>
</organism>
<dbReference type="InterPro" id="IPR013083">
    <property type="entry name" value="Znf_RING/FYVE/PHD"/>
</dbReference>
<dbReference type="CDD" id="cd20342">
    <property type="entry name" value="BRcat_RBR_RNF217"/>
    <property type="match status" value="1"/>
</dbReference>
<dbReference type="GO" id="GO:0061630">
    <property type="term" value="F:ubiquitin protein ligase activity"/>
    <property type="evidence" value="ECO:0007669"/>
    <property type="project" value="UniProtKB-EC"/>
</dbReference>
<accession>A0AAV2BGU2</accession>
<keyword evidence="9" id="KW-0812">Transmembrane</keyword>
<keyword evidence="9" id="KW-1133">Transmembrane helix</keyword>
<evidence type="ECO:0000313" key="12">
    <source>
        <dbReference type="Proteomes" id="UP001497382"/>
    </source>
</evidence>
<protein>
    <recommendedName>
        <fullName evidence="2">RBR-type E3 ubiquitin transferase</fullName>
        <ecNumber evidence="2">2.3.2.31</ecNumber>
    </recommendedName>
</protein>
<evidence type="ECO:0000259" key="10">
    <source>
        <dbReference type="PROSITE" id="PS51873"/>
    </source>
</evidence>
<evidence type="ECO:0000256" key="3">
    <source>
        <dbReference type="ARBA" id="ARBA00022679"/>
    </source>
</evidence>
<evidence type="ECO:0000256" key="5">
    <source>
        <dbReference type="ARBA" id="ARBA00022737"/>
    </source>
</evidence>
<dbReference type="InterPro" id="IPR047551">
    <property type="entry name" value="BRcat_RBR_RNF217"/>
</dbReference>
<keyword evidence="12" id="KW-1185">Reference proteome</keyword>
<dbReference type="InterPro" id="IPR002867">
    <property type="entry name" value="IBR_dom"/>
</dbReference>
<dbReference type="GO" id="GO:0016567">
    <property type="term" value="P:protein ubiquitination"/>
    <property type="evidence" value="ECO:0007669"/>
    <property type="project" value="InterPro"/>
</dbReference>
<feature type="transmembrane region" description="Helical" evidence="9">
    <location>
        <begin position="509"/>
        <end position="535"/>
    </location>
</feature>